<sequence>MADAAAARREARRKRILENSHNRLQLISGKTSDECCKVSPVRSPVPEQTYEVSITPESSSKSSLNNGLLLVEPETFALLSTNPDTDATGDADVFNEHESAALRSSLPETAQKLTVWDQLTIYKYDIVFLSLVIQLLYGLSFITLDNTYMFLPFAIYVITKQLFFPTKNNSKFANMLLLLNGLSQQADRLQKVLSITQWVGVIFQDMCIYLFTTICVQLLYITLTKNFVT</sequence>
<keyword evidence="2" id="KW-1185">Reference proteome</keyword>
<dbReference type="GeneID" id="113516122"/>
<evidence type="ECO:0000313" key="3">
    <source>
        <dbReference type="RefSeq" id="XP_026756295.2"/>
    </source>
</evidence>
<dbReference type="RefSeq" id="XP_026756295.2">
    <property type="nucleotide sequence ID" value="XM_026900494.3"/>
</dbReference>
<feature type="transmembrane region" description="Helical" evidence="1">
    <location>
        <begin position="121"/>
        <end position="142"/>
    </location>
</feature>
<keyword evidence="1" id="KW-0812">Transmembrane</keyword>
<gene>
    <name evidence="3" type="primary">LOC113516122</name>
</gene>
<evidence type="ECO:0000256" key="1">
    <source>
        <dbReference type="SAM" id="Phobius"/>
    </source>
</evidence>
<organism evidence="2 3">
    <name type="scientific">Galleria mellonella</name>
    <name type="common">Greater wax moth</name>
    <dbReference type="NCBI Taxonomy" id="7137"/>
    <lineage>
        <taxon>Eukaryota</taxon>
        <taxon>Metazoa</taxon>
        <taxon>Ecdysozoa</taxon>
        <taxon>Arthropoda</taxon>
        <taxon>Hexapoda</taxon>
        <taxon>Insecta</taxon>
        <taxon>Pterygota</taxon>
        <taxon>Neoptera</taxon>
        <taxon>Endopterygota</taxon>
        <taxon>Lepidoptera</taxon>
        <taxon>Glossata</taxon>
        <taxon>Ditrysia</taxon>
        <taxon>Pyraloidea</taxon>
        <taxon>Pyralidae</taxon>
        <taxon>Galleriinae</taxon>
        <taxon>Galleria</taxon>
    </lineage>
</organism>
<dbReference type="InParanoid" id="A0A6J1WN68"/>
<dbReference type="AlphaFoldDB" id="A0A6J1WN68"/>
<reference evidence="3" key="1">
    <citation type="submission" date="2025-08" db="UniProtKB">
        <authorList>
            <consortium name="RefSeq"/>
        </authorList>
    </citation>
    <scope>IDENTIFICATION</scope>
    <source>
        <tissue evidence="3">Whole larvae</tissue>
    </source>
</reference>
<keyword evidence="1" id="KW-0472">Membrane</keyword>
<proteinExistence type="predicted"/>
<protein>
    <submittedName>
        <fullName evidence="3">Uncharacterized protein LOC113516122</fullName>
    </submittedName>
</protein>
<accession>A0A6J1WN68</accession>
<dbReference type="Proteomes" id="UP001652740">
    <property type="component" value="Unplaced"/>
</dbReference>
<name>A0A6J1WN68_GALME</name>
<feature type="transmembrane region" description="Helical" evidence="1">
    <location>
        <begin position="198"/>
        <end position="223"/>
    </location>
</feature>
<evidence type="ECO:0000313" key="2">
    <source>
        <dbReference type="Proteomes" id="UP001652740"/>
    </source>
</evidence>
<keyword evidence="1" id="KW-1133">Transmembrane helix</keyword>
<dbReference type="KEGG" id="gmw:113516122"/>